<reference evidence="1" key="1">
    <citation type="submission" date="2021-01" db="EMBL/GenBank/DDBJ databases">
        <authorList>
            <person name="Corre E."/>
            <person name="Pelletier E."/>
            <person name="Niang G."/>
            <person name="Scheremetjew M."/>
            <person name="Finn R."/>
            <person name="Kale V."/>
            <person name="Holt S."/>
            <person name="Cochrane G."/>
            <person name="Meng A."/>
            <person name="Brown T."/>
            <person name="Cohen L."/>
        </authorList>
    </citation>
    <scope>NUCLEOTIDE SEQUENCE</scope>
    <source>
        <strain evidence="1">CCMP2084</strain>
    </source>
</reference>
<organism evidence="1">
    <name type="scientific">Attheya septentrionalis</name>
    <dbReference type="NCBI Taxonomy" id="420275"/>
    <lineage>
        <taxon>Eukaryota</taxon>
        <taxon>Sar</taxon>
        <taxon>Stramenopiles</taxon>
        <taxon>Ochrophyta</taxon>
        <taxon>Bacillariophyta</taxon>
        <taxon>Coscinodiscophyceae</taxon>
        <taxon>Chaetocerotophycidae</taxon>
        <taxon>Chaetocerotales</taxon>
        <taxon>Attheyaceae</taxon>
        <taxon>Attheya</taxon>
    </lineage>
</organism>
<sequence length="236" mass="25561">MPEQTVRIAPEAHAMMISHAVQNVTTQVHGVLLGSFQGGEEEGGDVNATPTLTITKAVPICHEAPTKPLVDMALLLVEKASPSEQQIVGWYTSNEVMVQNSREERPHAPALRMASIIGSQLECPRHGGGVLILVRNSGALAKLLVGPDDDDEDDKDLIHNAIQVLGKDSRKQWLQEFQTVESTSESWEKSNALAQSAALKVQSGDIVIQDYVNMLEAPSVQWLENAALSKVIASKN</sequence>
<dbReference type="AlphaFoldDB" id="A0A7S2ULT8"/>
<evidence type="ECO:0000313" key="1">
    <source>
        <dbReference type="EMBL" id="CAD9823836.1"/>
    </source>
</evidence>
<protein>
    <recommendedName>
        <fullName evidence="2">MPN domain-containing protein</fullName>
    </recommendedName>
</protein>
<proteinExistence type="predicted"/>
<name>A0A7S2ULT8_9STRA</name>
<evidence type="ECO:0008006" key="2">
    <source>
        <dbReference type="Google" id="ProtNLM"/>
    </source>
</evidence>
<gene>
    <name evidence="1" type="ORF">ASEP1449_LOCUS15670</name>
</gene>
<dbReference type="Pfam" id="PF03665">
    <property type="entry name" value="UPF0172"/>
    <property type="match status" value="1"/>
</dbReference>
<dbReference type="EMBL" id="HBHQ01023164">
    <property type="protein sequence ID" value="CAD9823836.1"/>
    <property type="molecule type" value="Transcribed_RNA"/>
</dbReference>
<dbReference type="GO" id="GO:0072546">
    <property type="term" value="C:EMC complex"/>
    <property type="evidence" value="ECO:0007669"/>
    <property type="project" value="InterPro"/>
</dbReference>
<dbReference type="PANTHER" id="PTHR12941">
    <property type="entry name" value="ER MEMBRANE PROTEIN COMPLEX"/>
    <property type="match status" value="1"/>
</dbReference>
<accession>A0A7S2ULT8</accession>
<dbReference type="PANTHER" id="PTHR12941:SF10">
    <property type="entry name" value="ER MEMBRANE PROTEIN COMPLEX SUBUNIT 8_9 HOMOLOG"/>
    <property type="match status" value="1"/>
</dbReference>
<dbReference type="InterPro" id="IPR005366">
    <property type="entry name" value="EMC8/9"/>
</dbReference>
<dbReference type="Gene3D" id="3.40.140.10">
    <property type="entry name" value="Cytidine Deaminase, domain 2"/>
    <property type="match status" value="1"/>
</dbReference>